<evidence type="ECO:0000256" key="4">
    <source>
        <dbReference type="ARBA" id="ARBA00022679"/>
    </source>
</evidence>
<evidence type="ECO:0000259" key="6">
    <source>
        <dbReference type="Pfam" id="PF00590"/>
    </source>
</evidence>
<dbReference type="Pfam" id="PF00590">
    <property type="entry name" value="TP_methylase"/>
    <property type="match status" value="1"/>
</dbReference>
<dbReference type="AlphaFoldDB" id="A0A315ZAY5"/>
<comment type="caution">
    <text evidence="7">The sequence shown here is derived from an EMBL/GenBank/DDBJ whole genome shotgun (WGS) entry which is preliminary data.</text>
</comment>
<dbReference type="GO" id="GO:0032259">
    <property type="term" value="P:methylation"/>
    <property type="evidence" value="ECO:0007669"/>
    <property type="project" value="UniProtKB-KW"/>
</dbReference>
<protein>
    <submittedName>
        <fullName evidence="7">16S rRNA (Cytidine1402-2'-O)-methyltransferase</fullName>
    </submittedName>
</protein>
<proteinExistence type="predicted"/>
<keyword evidence="1" id="KW-0963">Cytoplasm</keyword>
<keyword evidence="4 7" id="KW-0808">Transferase</keyword>
<evidence type="ECO:0000313" key="8">
    <source>
        <dbReference type="Proteomes" id="UP000245535"/>
    </source>
</evidence>
<keyword evidence="5" id="KW-0949">S-adenosyl-L-methionine</keyword>
<dbReference type="GO" id="GO:0008168">
    <property type="term" value="F:methyltransferase activity"/>
    <property type="evidence" value="ECO:0007669"/>
    <property type="project" value="UniProtKB-KW"/>
</dbReference>
<keyword evidence="2" id="KW-0698">rRNA processing</keyword>
<dbReference type="InterPro" id="IPR014776">
    <property type="entry name" value="4pyrrole_Mease_sub2"/>
</dbReference>
<dbReference type="EMBL" id="QGDO01000002">
    <property type="protein sequence ID" value="PWJ42711.1"/>
    <property type="molecule type" value="Genomic_DNA"/>
</dbReference>
<dbReference type="InterPro" id="IPR014777">
    <property type="entry name" value="4pyrrole_Mease_sub1"/>
</dbReference>
<dbReference type="PANTHER" id="PTHR46111:SF2">
    <property type="entry name" value="SAM-DEPENDENT METHYLTRANSFERASE"/>
    <property type="match status" value="1"/>
</dbReference>
<dbReference type="OrthoDB" id="7061662at2"/>
<dbReference type="InterPro" id="IPR035996">
    <property type="entry name" value="4pyrrol_Methylase_sf"/>
</dbReference>
<dbReference type="GO" id="GO:0006364">
    <property type="term" value="P:rRNA processing"/>
    <property type="evidence" value="ECO:0007669"/>
    <property type="project" value="UniProtKB-KW"/>
</dbReference>
<name>A0A315ZAY5_SEDFL</name>
<sequence>MKVFLIPTTLAEQTTHYIPPIVTQSVQTTTYYFVENVRTARRFIGSLKLGIDIPSLKFYVVDKDTSKQKVLSYFKEVPQGENIGIISEAGCPGIADPGAVAVECAHEKNIEVVPLPGPSSIFMALMASGMNGQNFTFKGYLPIAKHERTKAIKDMEINSLKQNCSQIFMETPYRNNKLLQDLLALCKPNVRLCIAADITSKDEFIKTKTIGEWKKQLPDLHKRPTIFVLMA</sequence>
<feature type="domain" description="Tetrapyrrole methylase" evidence="6">
    <location>
        <begin position="70"/>
        <end position="212"/>
    </location>
</feature>
<dbReference type="Proteomes" id="UP000245535">
    <property type="component" value="Unassembled WGS sequence"/>
</dbReference>
<dbReference type="CDD" id="cd11649">
    <property type="entry name" value="RsmI_like"/>
    <property type="match status" value="1"/>
</dbReference>
<evidence type="ECO:0000256" key="3">
    <source>
        <dbReference type="ARBA" id="ARBA00022603"/>
    </source>
</evidence>
<keyword evidence="8" id="KW-1185">Reference proteome</keyword>
<dbReference type="PIRSF" id="PIRSF005917">
    <property type="entry name" value="MTase_YraL"/>
    <property type="match status" value="1"/>
</dbReference>
<dbReference type="RefSeq" id="WP_109616842.1">
    <property type="nucleotide sequence ID" value="NZ_QGDO01000002.1"/>
</dbReference>
<dbReference type="InterPro" id="IPR008189">
    <property type="entry name" value="rRNA_ssu_MeTfrase_I"/>
</dbReference>
<accession>A0A315ZAY5</accession>
<evidence type="ECO:0000256" key="1">
    <source>
        <dbReference type="ARBA" id="ARBA00022490"/>
    </source>
</evidence>
<dbReference type="InterPro" id="IPR000878">
    <property type="entry name" value="4pyrrol_Mease"/>
</dbReference>
<dbReference type="SUPFAM" id="SSF53790">
    <property type="entry name" value="Tetrapyrrole methylase"/>
    <property type="match status" value="1"/>
</dbReference>
<dbReference type="Gene3D" id="3.30.950.10">
    <property type="entry name" value="Methyltransferase, Cobalt-precorrin-4 Transmethylase, Domain 2"/>
    <property type="match status" value="1"/>
</dbReference>
<evidence type="ECO:0000313" key="7">
    <source>
        <dbReference type="EMBL" id="PWJ42711.1"/>
    </source>
</evidence>
<evidence type="ECO:0000256" key="5">
    <source>
        <dbReference type="ARBA" id="ARBA00022691"/>
    </source>
</evidence>
<keyword evidence="3 7" id="KW-0489">Methyltransferase</keyword>
<reference evidence="7 8" key="1">
    <citation type="submission" date="2018-03" db="EMBL/GenBank/DDBJ databases">
        <title>Genomic Encyclopedia of Archaeal and Bacterial Type Strains, Phase II (KMG-II): from individual species to whole genera.</title>
        <authorList>
            <person name="Goeker M."/>
        </authorList>
    </citation>
    <scope>NUCLEOTIDE SEQUENCE [LARGE SCALE GENOMIC DNA]</scope>
    <source>
        <strain evidence="7 8">DSM 28229</strain>
    </source>
</reference>
<organism evidence="7 8">
    <name type="scientific">Sediminitomix flava</name>
    <dbReference type="NCBI Taxonomy" id="379075"/>
    <lineage>
        <taxon>Bacteria</taxon>
        <taxon>Pseudomonadati</taxon>
        <taxon>Bacteroidota</taxon>
        <taxon>Cytophagia</taxon>
        <taxon>Cytophagales</taxon>
        <taxon>Flammeovirgaceae</taxon>
        <taxon>Sediminitomix</taxon>
    </lineage>
</organism>
<evidence type="ECO:0000256" key="2">
    <source>
        <dbReference type="ARBA" id="ARBA00022552"/>
    </source>
</evidence>
<dbReference type="PANTHER" id="PTHR46111">
    <property type="entry name" value="RIBOSOMAL RNA SMALL SUBUNIT METHYLTRANSFERASE I"/>
    <property type="match status" value="1"/>
</dbReference>
<dbReference type="Gene3D" id="3.40.1010.10">
    <property type="entry name" value="Cobalt-precorrin-4 Transmethylase, Domain 1"/>
    <property type="match status" value="1"/>
</dbReference>
<gene>
    <name evidence="7" type="ORF">BC781_102256</name>
</gene>